<gene>
    <name evidence="1" type="ORF">PQJ61_05820</name>
</gene>
<sequence>MRSLYRFMTAAAFLFVAAAGGVFGYTDPELDPVSYKGNFFVELEPAGPFDLEEYDEQAAIEQLLVEAQYVFSGMIYGFEFEYIPMDSSRGVAEEFALRPIHSIPWGDPGLSVSAGKYENGRYVAELRYDLADYQKPWEASWNTNILPGITATGAGSVYDGFDGKKAAIEDSVRESLRSYLRPRIYDKPRRISGRARLAGVPYITIDEGLYHCKAKITLQIEEILEYRAY</sequence>
<evidence type="ECO:0000313" key="2">
    <source>
        <dbReference type="Proteomes" id="UP001221217"/>
    </source>
</evidence>
<name>A0AAJ1MJ47_9SPIO</name>
<protein>
    <submittedName>
        <fullName evidence="1">Uncharacterized protein</fullName>
    </submittedName>
</protein>
<proteinExistence type="predicted"/>
<dbReference type="AlphaFoldDB" id="A0AAJ1MJ47"/>
<dbReference type="Proteomes" id="UP001221217">
    <property type="component" value="Unassembled WGS sequence"/>
</dbReference>
<accession>A0AAJ1MJ47</accession>
<reference evidence="1 2" key="1">
    <citation type="submission" date="2022-12" db="EMBL/GenBank/DDBJ databases">
        <title>Metagenome assembled genome from gulf of manar.</title>
        <authorList>
            <person name="Kohli P."/>
            <person name="Pk S."/>
            <person name="Venkata Ramana C."/>
            <person name="Sasikala C."/>
        </authorList>
    </citation>
    <scope>NUCLEOTIDE SEQUENCE [LARGE SCALE GENOMIC DNA]</scope>
    <source>
        <strain evidence="1">JB008</strain>
    </source>
</reference>
<evidence type="ECO:0000313" key="1">
    <source>
        <dbReference type="EMBL" id="MDC7226262.1"/>
    </source>
</evidence>
<comment type="caution">
    <text evidence="1">The sequence shown here is derived from an EMBL/GenBank/DDBJ whole genome shotgun (WGS) entry which is preliminary data.</text>
</comment>
<organism evidence="1 2">
    <name type="scientific">Candidatus Thalassospirochaeta sargassi</name>
    <dbReference type="NCBI Taxonomy" id="3119039"/>
    <lineage>
        <taxon>Bacteria</taxon>
        <taxon>Pseudomonadati</taxon>
        <taxon>Spirochaetota</taxon>
        <taxon>Spirochaetia</taxon>
        <taxon>Spirochaetales</taxon>
        <taxon>Spirochaetaceae</taxon>
        <taxon>Candidatus Thalassospirochaeta</taxon>
    </lineage>
</organism>
<dbReference type="EMBL" id="JAQQAL010000011">
    <property type="protein sequence ID" value="MDC7226262.1"/>
    <property type="molecule type" value="Genomic_DNA"/>
</dbReference>